<gene>
    <name evidence="3" type="ORF">BLNAU_21245</name>
</gene>
<feature type="region of interest" description="Disordered" evidence="1">
    <location>
        <begin position="172"/>
        <end position="211"/>
    </location>
</feature>
<feature type="domain" description="Protein kinase" evidence="2">
    <location>
        <begin position="1"/>
        <end position="292"/>
    </location>
</feature>
<keyword evidence="4" id="KW-1185">Reference proteome</keyword>
<sequence length="317" mass="35793">MLVLICHRQQKKEKEEKTKQMSELDECHIEVKLEDDEMDVNTSIKPIFSSSVQTINPNSLIGMSDAILPQHQLFSSMAKQFIEHVEVLKCEGEPAVVHVDSRKTLYSALHVEKKLDIPKMEIRRQLVAGLERLIQHNPFSDVLTQLSSHWILLDSSGAVCLKLDQNVNRPDLTPQQIENEKKMREEDRRWSAPEQIDEDVTNRNKDEKEPQAVPFDPLKASVFRLGLVLWELETGLVPFGELDAVNASRQVKGGQLPLISNWEDPSLASLVTECLSFEPDERPMLSTLKSFFSASIPQPPTPPPIPQQPIASLPVTG</sequence>
<feature type="compositionally biased region" description="Basic and acidic residues" evidence="1">
    <location>
        <begin position="200"/>
        <end position="210"/>
    </location>
</feature>
<dbReference type="InterPro" id="IPR051681">
    <property type="entry name" value="Ser/Thr_Kinases-Pseudokinases"/>
</dbReference>
<dbReference type="InterPro" id="IPR000719">
    <property type="entry name" value="Prot_kinase_dom"/>
</dbReference>
<feature type="compositionally biased region" description="Pro residues" evidence="1">
    <location>
        <begin position="297"/>
        <end position="307"/>
    </location>
</feature>
<dbReference type="Pfam" id="PF07714">
    <property type="entry name" value="PK_Tyr_Ser-Thr"/>
    <property type="match status" value="1"/>
</dbReference>
<evidence type="ECO:0000256" key="1">
    <source>
        <dbReference type="SAM" id="MobiDB-lite"/>
    </source>
</evidence>
<evidence type="ECO:0000313" key="3">
    <source>
        <dbReference type="EMBL" id="KAK2943854.1"/>
    </source>
</evidence>
<dbReference type="Gene3D" id="1.10.510.10">
    <property type="entry name" value="Transferase(Phosphotransferase) domain 1"/>
    <property type="match status" value="1"/>
</dbReference>
<dbReference type="SUPFAM" id="SSF56112">
    <property type="entry name" value="Protein kinase-like (PK-like)"/>
    <property type="match status" value="1"/>
</dbReference>
<dbReference type="InterPro" id="IPR011009">
    <property type="entry name" value="Kinase-like_dom_sf"/>
</dbReference>
<dbReference type="Proteomes" id="UP001281761">
    <property type="component" value="Unassembled WGS sequence"/>
</dbReference>
<organism evidence="3 4">
    <name type="scientific">Blattamonas nauphoetae</name>
    <dbReference type="NCBI Taxonomy" id="2049346"/>
    <lineage>
        <taxon>Eukaryota</taxon>
        <taxon>Metamonada</taxon>
        <taxon>Preaxostyla</taxon>
        <taxon>Oxymonadida</taxon>
        <taxon>Blattamonas</taxon>
    </lineage>
</organism>
<dbReference type="PROSITE" id="PS50011">
    <property type="entry name" value="PROTEIN_KINASE_DOM"/>
    <property type="match status" value="1"/>
</dbReference>
<evidence type="ECO:0000313" key="4">
    <source>
        <dbReference type="Proteomes" id="UP001281761"/>
    </source>
</evidence>
<feature type="region of interest" description="Disordered" evidence="1">
    <location>
        <begin position="296"/>
        <end position="317"/>
    </location>
</feature>
<dbReference type="InterPro" id="IPR001245">
    <property type="entry name" value="Ser-Thr/Tyr_kinase_cat_dom"/>
</dbReference>
<feature type="compositionally biased region" description="Basic and acidic residues" evidence="1">
    <location>
        <begin position="178"/>
        <end position="191"/>
    </location>
</feature>
<dbReference type="PANTHER" id="PTHR44329">
    <property type="entry name" value="SERINE/THREONINE-PROTEIN KINASE TNNI3K-RELATED"/>
    <property type="match status" value="1"/>
</dbReference>
<protein>
    <recommendedName>
        <fullName evidence="2">Protein kinase domain-containing protein</fullName>
    </recommendedName>
</protein>
<name>A0ABQ9WXK0_9EUKA</name>
<comment type="caution">
    <text evidence="3">The sequence shown here is derived from an EMBL/GenBank/DDBJ whole genome shotgun (WGS) entry which is preliminary data.</text>
</comment>
<reference evidence="3 4" key="1">
    <citation type="journal article" date="2022" name="bioRxiv">
        <title>Genomics of Preaxostyla Flagellates Illuminates Evolutionary Transitions and the Path Towards Mitochondrial Loss.</title>
        <authorList>
            <person name="Novak L.V.F."/>
            <person name="Treitli S.C."/>
            <person name="Pyrih J."/>
            <person name="Halakuc P."/>
            <person name="Pipaliya S.V."/>
            <person name="Vacek V."/>
            <person name="Brzon O."/>
            <person name="Soukal P."/>
            <person name="Eme L."/>
            <person name="Dacks J.B."/>
            <person name="Karnkowska A."/>
            <person name="Elias M."/>
            <person name="Hampl V."/>
        </authorList>
    </citation>
    <scope>NUCLEOTIDE SEQUENCE [LARGE SCALE GENOMIC DNA]</scope>
    <source>
        <strain evidence="3">NAU3</strain>
        <tissue evidence="3">Gut</tissue>
    </source>
</reference>
<proteinExistence type="predicted"/>
<accession>A0ABQ9WXK0</accession>
<dbReference type="EMBL" id="JARBJD010000325">
    <property type="protein sequence ID" value="KAK2943854.1"/>
    <property type="molecule type" value="Genomic_DNA"/>
</dbReference>
<evidence type="ECO:0000259" key="2">
    <source>
        <dbReference type="PROSITE" id="PS50011"/>
    </source>
</evidence>